<dbReference type="Gene3D" id="3.40.50.720">
    <property type="entry name" value="NAD(P)-binding Rossmann-like Domain"/>
    <property type="match status" value="2"/>
</dbReference>
<evidence type="ECO:0000256" key="1">
    <source>
        <dbReference type="ARBA" id="ARBA00005854"/>
    </source>
</evidence>
<dbReference type="AlphaFoldDB" id="A0A942A4J5"/>
<dbReference type="InterPro" id="IPR006139">
    <property type="entry name" value="D-isomer_2_OHA_DH_cat_dom"/>
</dbReference>
<evidence type="ECO:0000256" key="3">
    <source>
        <dbReference type="ARBA" id="ARBA00023027"/>
    </source>
</evidence>
<dbReference type="InterPro" id="IPR050418">
    <property type="entry name" value="D-iso_2-hydroxyacid_DH_PdxB"/>
</dbReference>
<accession>A0A942A4J5</accession>
<evidence type="ECO:0000256" key="2">
    <source>
        <dbReference type="ARBA" id="ARBA00023002"/>
    </source>
</evidence>
<dbReference type="GO" id="GO:0016616">
    <property type="term" value="F:oxidoreductase activity, acting on the CH-OH group of donors, NAD or NADP as acceptor"/>
    <property type="evidence" value="ECO:0007669"/>
    <property type="project" value="InterPro"/>
</dbReference>
<protein>
    <submittedName>
        <fullName evidence="7">Glyoxylate/hydroxypyruvate reductase B</fullName>
    </submittedName>
</protein>
<dbReference type="InterPro" id="IPR006140">
    <property type="entry name" value="D-isomer_DH_NAD-bd"/>
</dbReference>
<keyword evidence="2 4" id="KW-0560">Oxidoreductase</keyword>
<dbReference type="Pfam" id="PF02826">
    <property type="entry name" value="2-Hacid_dh_C"/>
    <property type="match status" value="1"/>
</dbReference>
<dbReference type="PANTHER" id="PTHR43761:SF1">
    <property type="entry name" value="D-ISOMER SPECIFIC 2-HYDROXYACID DEHYDROGENASE CATALYTIC DOMAIN-CONTAINING PROTEIN-RELATED"/>
    <property type="match status" value="1"/>
</dbReference>
<evidence type="ECO:0000259" key="5">
    <source>
        <dbReference type="Pfam" id="PF00389"/>
    </source>
</evidence>
<evidence type="ECO:0000259" key="6">
    <source>
        <dbReference type="Pfam" id="PF02826"/>
    </source>
</evidence>
<comment type="caution">
    <text evidence="7">The sequence shown here is derived from an EMBL/GenBank/DDBJ whole genome shotgun (WGS) entry which is preliminary data.</text>
</comment>
<reference evidence="7" key="1">
    <citation type="journal article" date="2021" name="ISME J.">
        <title>Fine-scale metabolic discontinuity in a stratified prokaryote microbiome of a Red Sea deep halocline.</title>
        <authorList>
            <person name="Michoud G."/>
            <person name="Ngugi D.K."/>
            <person name="Barozzi A."/>
            <person name="Merlino G."/>
            <person name="Calleja M.L."/>
            <person name="Delgado-Huertas A."/>
            <person name="Moran X.A.G."/>
            <person name="Daffonchio D."/>
        </authorList>
    </citation>
    <scope>NUCLEOTIDE SEQUENCE</scope>
    <source>
        <strain evidence="7">SuakinDeep_MAG55_1</strain>
    </source>
</reference>
<evidence type="ECO:0000313" key="7">
    <source>
        <dbReference type="EMBL" id="MBS1258779.1"/>
    </source>
</evidence>
<dbReference type="SUPFAM" id="SSF52283">
    <property type="entry name" value="Formate/glycerate dehydrogenase catalytic domain-like"/>
    <property type="match status" value="1"/>
</dbReference>
<proteinExistence type="inferred from homology"/>
<sequence>MSKTLKILLCADDDGIMVETIKNAVSNKGFDQNIVLVRDQHDTDTISKEIVGADVVYPDKAVITREMIKSAKKVRLFQCGTGYDTIDLEAARDRKIPVCNMPGITAQSVAEHAMYLMLALAKNDRDYRQEMKDGKWNRGVSIELAGKTVGLIGFGNIARIKARIAHSLGMKVIACRKNREKGNEGLDFVDIVDFDYLLEESDIVSILIPLIKQGSCRTEGLIGKKELEKIGVAGLGWLINTSRGGIIDEKALIESLGNNVIRKAALDVYETEPLPEHSELRRLPNVVLTPHIAGDTKEALILRYTLIAENSIKVMNNERPRYIVKELQGFI</sequence>
<dbReference type="InterPro" id="IPR036291">
    <property type="entry name" value="NAD(P)-bd_dom_sf"/>
</dbReference>
<feature type="domain" description="D-isomer specific 2-hydroxyacid dehydrogenase catalytic" evidence="5">
    <location>
        <begin position="34"/>
        <end position="324"/>
    </location>
</feature>
<gene>
    <name evidence="7" type="ORF">MAG551_01841</name>
</gene>
<comment type="similarity">
    <text evidence="1 4">Belongs to the D-isomer specific 2-hydroxyacid dehydrogenase family.</text>
</comment>
<dbReference type="SUPFAM" id="SSF51735">
    <property type="entry name" value="NAD(P)-binding Rossmann-fold domains"/>
    <property type="match status" value="1"/>
</dbReference>
<keyword evidence="3" id="KW-0520">NAD</keyword>
<evidence type="ECO:0000313" key="8">
    <source>
        <dbReference type="Proteomes" id="UP000722750"/>
    </source>
</evidence>
<dbReference type="PANTHER" id="PTHR43761">
    <property type="entry name" value="D-ISOMER SPECIFIC 2-HYDROXYACID DEHYDROGENASE FAMILY PROTEIN (AFU_ORTHOLOGUE AFUA_1G13630)"/>
    <property type="match status" value="1"/>
</dbReference>
<dbReference type="Proteomes" id="UP000722750">
    <property type="component" value="Unassembled WGS sequence"/>
</dbReference>
<dbReference type="EMBL" id="JAANXD010000075">
    <property type="protein sequence ID" value="MBS1258779.1"/>
    <property type="molecule type" value="Genomic_DNA"/>
</dbReference>
<organism evidence="7 8">
    <name type="scientific">Candidatus Scalindua arabica</name>
    <dbReference type="NCBI Taxonomy" id="1127984"/>
    <lineage>
        <taxon>Bacteria</taxon>
        <taxon>Pseudomonadati</taxon>
        <taxon>Planctomycetota</taxon>
        <taxon>Candidatus Brocadiia</taxon>
        <taxon>Candidatus Brocadiales</taxon>
        <taxon>Candidatus Scalinduaceae</taxon>
        <taxon>Candidatus Scalindua</taxon>
    </lineage>
</organism>
<evidence type="ECO:0000256" key="4">
    <source>
        <dbReference type="RuleBase" id="RU003719"/>
    </source>
</evidence>
<feature type="domain" description="D-isomer specific 2-hydroxyacid dehydrogenase NAD-binding" evidence="6">
    <location>
        <begin position="115"/>
        <end position="293"/>
    </location>
</feature>
<name>A0A942A4J5_9BACT</name>
<dbReference type="Pfam" id="PF00389">
    <property type="entry name" value="2-Hacid_dh"/>
    <property type="match status" value="1"/>
</dbReference>
<dbReference type="GO" id="GO:0051287">
    <property type="term" value="F:NAD binding"/>
    <property type="evidence" value="ECO:0007669"/>
    <property type="project" value="InterPro"/>
</dbReference>